<evidence type="ECO:0000256" key="2">
    <source>
        <dbReference type="SAM" id="SignalP"/>
    </source>
</evidence>
<dbReference type="PANTHER" id="PTHR48081">
    <property type="entry name" value="AB HYDROLASE SUPERFAMILY PROTEIN C4A8.06C"/>
    <property type="match status" value="1"/>
</dbReference>
<name>A0ABW6DD62_9BACT</name>
<dbReference type="InterPro" id="IPR013094">
    <property type="entry name" value="AB_hydrolase_3"/>
</dbReference>
<feature type="signal peptide" evidence="2">
    <location>
        <begin position="1"/>
        <end position="20"/>
    </location>
</feature>
<keyword evidence="1 4" id="KW-0378">Hydrolase</keyword>
<evidence type="ECO:0000313" key="4">
    <source>
        <dbReference type="EMBL" id="MFD3294134.1"/>
    </source>
</evidence>
<dbReference type="RefSeq" id="WP_377979343.1">
    <property type="nucleotide sequence ID" value="NZ_JBBKXY010000003.1"/>
</dbReference>
<dbReference type="SUPFAM" id="SSF53474">
    <property type="entry name" value="alpha/beta-Hydrolases"/>
    <property type="match status" value="1"/>
</dbReference>
<protein>
    <submittedName>
        <fullName evidence="4">Alpha/beta hydrolase</fullName>
    </submittedName>
</protein>
<keyword evidence="2" id="KW-0732">Signal</keyword>
<accession>A0ABW6DD62</accession>
<gene>
    <name evidence="4" type="ORF">SKC35_10575</name>
</gene>
<sequence length="337" mass="36937">MKRTILYTALFLLISIGSVAQSINDKIDPETKVGLDGFLKAIPGGFNSIRDIVKRRAFLDQMLAGSTPVNTDIIIKEYKIPGLNNAPEIALRVYTPKNSKDLNPAIYNIHGGGMIIGSAALDDGLATTFALKFNAVVVSVDYRLAPENPYPAAVEDCYAGIVWVEKNAKILKIDTDRLIVYGGSAGGGLTIATSLMARDHNNYPKIAFQMALYPMIDDRNATVSSQQVTNVGIWDRSPNIEAWNWYLGGKSADGYAAPARAKSLKGLPPTFIDVGEVDVFRDEDIEFAKRLLEAGVTTEFHVHPGAFHASEIFVPTAELSKRIWEIRYSALDRAMKK</sequence>
<comment type="caution">
    <text evidence="4">The sequence shown here is derived from an EMBL/GenBank/DDBJ whole genome shotgun (WGS) entry which is preliminary data.</text>
</comment>
<reference evidence="4 5" key="1">
    <citation type="submission" date="2024-03" db="EMBL/GenBank/DDBJ databases">
        <title>Aquirufa genome sequencing.</title>
        <authorList>
            <person name="Pitt A."/>
            <person name="Hahn M.W."/>
        </authorList>
    </citation>
    <scope>NUCLEOTIDE SEQUENCE [LARGE SCALE GENOMIC DNA]</scope>
    <source>
        <strain evidence="4 5">KTFRIE-69F</strain>
    </source>
</reference>
<keyword evidence="5" id="KW-1185">Reference proteome</keyword>
<proteinExistence type="predicted"/>
<organism evidence="4 5">
    <name type="scientific">Aquirufa originis</name>
    <dbReference type="NCBI Taxonomy" id="3096514"/>
    <lineage>
        <taxon>Bacteria</taxon>
        <taxon>Pseudomonadati</taxon>
        <taxon>Bacteroidota</taxon>
        <taxon>Cytophagia</taxon>
        <taxon>Cytophagales</taxon>
        <taxon>Flectobacillaceae</taxon>
        <taxon>Aquirufa</taxon>
    </lineage>
</organism>
<feature type="chain" id="PRO_5046126846" evidence="2">
    <location>
        <begin position="21"/>
        <end position="337"/>
    </location>
</feature>
<evidence type="ECO:0000256" key="1">
    <source>
        <dbReference type="ARBA" id="ARBA00022801"/>
    </source>
</evidence>
<dbReference type="InterPro" id="IPR029058">
    <property type="entry name" value="AB_hydrolase_fold"/>
</dbReference>
<dbReference type="InterPro" id="IPR050300">
    <property type="entry name" value="GDXG_lipolytic_enzyme"/>
</dbReference>
<dbReference type="Proteomes" id="UP001598112">
    <property type="component" value="Unassembled WGS sequence"/>
</dbReference>
<evidence type="ECO:0000259" key="3">
    <source>
        <dbReference type="Pfam" id="PF07859"/>
    </source>
</evidence>
<dbReference type="PANTHER" id="PTHR48081:SF8">
    <property type="entry name" value="ALPHA_BETA HYDROLASE FOLD-3 DOMAIN-CONTAINING PROTEIN-RELATED"/>
    <property type="match status" value="1"/>
</dbReference>
<dbReference type="Gene3D" id="3.40.50.1820">
    <property type="entry name" value="alpha/beta hydrolase"/>
    <property type="match status" value="1"/>
</dbReference>
<dbReference type="EMBL" id="JBBKXY010000003">
    <property type="protein sequence ID" value="MFD3294134.1"/>
    <property type="molecule type" value="Genomic_DNA"/>
</dbReference>
<evidence type="ECO:0000313" key="5">
    <source>
        <dbReference type="Proteomes" id="UP001598112"/>
    </source>
</evidence>
<feature type="domain" description="Alpha/beta hydrolase fold-3" evidence="3">
    <location>
        <begin position="108"/>
        <end position="309"/>
    </location>
</feature>
<dbReference type="Pfam" id="PF07859">
    <property type="entry name" value="Abhydrolase_3"/>
    <property type="match status" value="1"/>
</dbReference>
<dbReference type="GO" id="GO:0016787">
    <property type="term" value="F:hydrolase activity"/>
    <property type="evidence" value="ECO:0007669"/>
    <property type="project" value="UniProtKB-KW"/>
</dbReference>